<dbReference type="EMBL" id="RJJR01000004">
    <property type="protein sequence ID" value="RNI37872.1"/>
    <property type="molecule type" value="Genomic_DNA"/>
</dbReference>
<protein>
    <submittedName>
        <fullName evidence="6">CvpA family protein</fullName>
    </submittedName>
</protein>
<gene>
    <name evidence="6" type="ORF">EFY79_06415</name>
</gene>
<evidence type="ECO:0000256" key="5">
    <source>
        <dbReference type="SAM" id="Phobius"/>
    </source>
</evidence>
<dbReference type="GO" id="GO:0016020">
    <property type="term" value="C:membrane"/>
    <property type="evidence" value="ECO:0007669"/>
    <property type="project" value="UniProtKB-SubCell"/>
</dbReference>
<sequence length="179" mass="19625">MIIDSAFLIIMAVAVFRGFSKGFVVGIFSLFAVIIGLAAALKLSSVIAQHLGDSSGITGKWMPFVAFSLVFLVVILLVNLGARLIKKTVSLAMLGWLDRLAGVLLYIIIYTIIFSVLLFFAEKMILLNPEQVKDSKVYDFVAPWGPAVINNLGKIIPPFKDMFAHLQSFFQNIAEKLAA</sequence>
<evidence type="ECO:0000256" key="2">
    <source>
        <dbReference type="ARBA" id="ARBA00022692"/>
    </source>
</evidence>
<dbReference type="Proteomes" id="UP000267223">
    <property type="component" value="Unassembled WGS sequence"/>
</dbReference>
<accession>A0A3M9NJ91</accession>
<comment type="subcellular location">
    <subcellularLocation>
        <location evidence="1">Membrane</location>
        <topology evidence="1">Multi-pass membrane protein</topology>
    </subcellularLocation>
</comment>
<dbReference type="PANTHER" id="PTHR37306:SF1">
    <property type="entry name" value="COLICIN V PRODUCTION PROTEIN"/>
    <property type="match status" value="1"/>
</dbReference>
<feature type="transmembrane region" description="Helical" evidence="5">
    <location>
        <begin position="103"/>
        <end position="121"/>
    </location>
</feature>
<proteinExistence type="predicted"/>
<organism evidence="6 7">
    <name type="scientific">Hanamia caeni</name>
    <dbReference type="NCBI Taxonomy" id="2294116"/>
    <lineage>
        <taxon>Bacteria</taxon>
        <taxon>Pseudomonadati</taxon>
        <taxon>Bacteroidota</taxon>
        <taxon>Chitinophagia</taxon>
        <taxon>Chitinophagales</taxon>
        <taxon>Chitinophagaceae</taxon>
        <taxon>Hanamia</taxon>
    </lineage>
</organism>
<evidence type="ECO:0000313" key="7">
    <source>
        <dbReference type="Proteomes" id="UP000267223"/>
    </source>
</evidence>
<keyword evidence="2 5" id="KW-0812">Transmembrane</keyword>
<keyword evidence="7" id="KW-1185">Reference proteome</keyword>
<feature type="transmembrane region" description="Helical" evidence="5">
    <location>
        <begin position="21"/>
        <end position="41"/>
    </location>
</feature>
<reference evidence="6 7" key="1">
    <citation type="submission" date="2018-11" db="EMBL/GenBank/DDBJ databases">
        <title>Draft genome sequence of Ferruginibacter sp. BO-59.</title>
        <authorList>
            <person name="Im W.T."/>
        </authorList>
    </citation>
    <scope>NUCLEOTIDE SEQUENCE [LARGE SCALE GENOMIC DNA]</scope>
    <source>
        <strain evidence="6 7">BO-59</strain>
    </source>
</reference>
<dbReference type="Pfam" id="PF02674">
    <property type="entry name" value="Colicin_V"/>
    <property type="match status" value="1"/>
</dbReference>
<evidence type="ECO:0000256" key="4">
    <source>
        <dbReference type="ARBA" id="ARBA00023136"/>
    </source>
</evidence>
<evidence type="ECO:0000256" key="3">
    <source>
        <dbReference type="ARBA" id="ARBA00022989"/>
    </source>
</evidence>
<feature type="transmembrane region" description="Helical" evidence="5">
    <location>
        <begin position="61"/>
        <end position="82"/>
    </location>
</feature>
<keyword evidence="3 5" id="KW-1133">Transmembrane helix</keyword>
<evidence type="ECO:0000256" key="1">
    <source>
        <dbReference type="ARBA" id="ARBA00004141"/>
    </source>
</evidence>
<comment type="caution">
    <text evidence="6">The sequence shown here is derived from an EMBL/GenBank/DDBJ whole genome shotgun (WGS) entry which is preliminary data.</text>
</comment>
<dbReference type="PANTHER" id="PTHR37306">
    <property type="entry name" value="COLICIN V PRODUCTION PROTEIN"/>
    <property type="match status" value="1"/>
</dbReference>
<dbReference type="OrthoDB" id="1492026at2"/>
<dbReference type="RefSeq" id="WP_123119861.1">
    <property type="nucleotide sequence ID" value="NZ_RJJR01000004.1"/>
</dbReference>
<dbReference type="AlphaFoldDB" id="A0A3M9NJ91"/>
<name>A0A3M9NJ91_9BACT</name>
<dbReference type="GO" id="GO:0009403">
    <property type="term" value="P:toxin biosynthetic process"/>
    <property type="evidence" value="ECO:0007669"/>
    <property type="project" value="InterPro"/>
</dbReference>
<evidence type="ECO:0000313" key="6">
    <source>
        <dbReference type="EMBL" id="RNI37872.1"/>
    </source>
</evidence>
<dbReference type="InterPro" id="IPR003825">
    <property type="entry name" value="Colicin-V_CvpA"/>
</dbReference>
<keyword evidence="4 5" id="KW-0472">Membrane</keyword>